<evidence type="ECO:0000313" key="3">
    <source>
        <dbReference type="Proteomes" id="UP001189792"/>
    </source>
</evidence>
<evidence type="ECO:0008006" key="4">
    <source>
        <dbReference type="Google" id="ProtNLM"/>
    </source>
</evidence>
<accession>A0ABM9KFQ1</accession>
<name>A0ABM9KFQ1_9RALS</name>
<feature type="transmembrane region" description="Helical" evidence="1">
    <location>
        <begin position="43"/>
        <end position="64"/>
    </location>
</feature>
<protein>
    <recommendedName>
        <fullName evidence="4">Transmembrane protein</fullName>
    </recommendedName>
</protein>
<dbReference type="Proteomes" id="UP001189792">
    <property type="component" value="Unassembled WGS sequence"/>
</dbReference>
<keyword evidence="1" id="KW-0812">Transmembrane</keyword>
<gene>
    <name evidence="2" type="ORF">R77564_00260</name>
</gene>
<keyword evidence="3" id="KW-1185">Reference proteome</keyword>
<evidence type="ECO:0000256" key="1">
    <source>
        <dbReference type="SAM" id="Phobius"/>
    </source>
</evidence>
<reference evidence="2 3" key="1">
    <citation type="submission" date="2023-07" db="EMBL/GenBank/DDBJ databases">
        <authorList>
            <person name="Peeters C."/>
        </authorList>
    </citation>
    <scope>NUCLEOTIDE SEQUENCE [LARGE SCALE GENOMIC DNA]</scope>
    <source>
        <strain evidence="2 3">LMG 32965</strain>
    </source>
</reference>
<organism evidence="2 3">
    <name type="scientific">Ralstonia flatus</name>
    <dbReference type="NCBI Taxonomy" id="3058601"/>
    <lineage>
        <taxon>Bacteria</taxon>
        <taxon>Pseudomonadati</taxon>
        <taxon>Pseudomonadota</taxon>
        <taxon>Betaproteobacteria</taxon>
        <taxon>Burkholderiales</taxon>
        <taxon>Burkholderiaceae</taxon>
        <taxon>Ralstonia</taxon>
    </lineage>
</organism>
<dbReference type="RefSeq" id="WP_206275027.1">
    <property type="nucleotide sequence ID" value="NZ_CAUDLI010000001.1"/>
</dbReference>
<keyword evidence="1" id="KW-0472">Membrane</keyword>
<proteinExistence type="predicted"/>
<keyword evidence="1" id="KW-1133">Transmembrane helix</keyword>
<sequence>MRDVTNNHVGSGPSFTEAELMAIPEIREMFLEDCRRRAFHRRVAVVVGVGALLVLCVVVAFKVWG</sequence>
<comment type="caution">
    <text evidence="2">The sequence shown here is derived from an EMBL/GenBank/DDBJ whole genome shotgun (WGS) entry which is preliminary data.</text>
</comment>
<evidence type="ECO:0000313" key="2">
    <source>
        <dbReference type="EMBL" id="CAJ0855163.1"/>
    </source>
</evidence>
<dbReference type="EMBL" id="CAUDLI010000001">
    <property type="protein sequence ID" value="CAJ0855163.1"/>
    <property type="molecule type" value="Genomic_DNA"/>
</dbReference>